<protein>
    <submittedName>
        <fullName evidence="11">Gram-negative pili assembly chaperone, C-terminal domain protein</fullName>
    </submittedName>
</protein>
<evidence type="ECO:0000256" key="3">
    <source>
        <dbReference type="ARBA" id="ARBA00022558"/>
    </source>
</evidence>
<proteinExistence type="inferred from homology"/>
<evidence type="ECO:0000259" key="10">
    <source>
        <dbReference type="Pfam" id="PF02753"/>
    </source>
</evidence>
<dbReference type="InterPro" id="IPR016148">
    <property type="entry name" value="Pili_assmbl_chaperone_C"/>
</dbReference>
<dbReference type="Pfam" id="PF02753">
    <property type="entry name" value="PapD_C"/>
    <property type="match status" value="1"/>
</dbReference>
<reference evidence="11 12" key="1">
    <citation type="submission" date="2015-11" db="EMBL/GenBank/DDBJ databases">
        <title>Exploring the genomic traits of fungus-feeding bacterial genus Collimonas.</title>
        <authorList>
            <person name="Song C."/>
            <person name="Schmidt R."/>
            <person name="de Jager V."/>
            <person name="Krzyzanowska D."/>
            <person name="Jongedijk E."/>
            <person name="Cankar K."/>
            <person name="Beekwilder J."/>
            <person name="van Veen A."/>
            <person name="de Boer W."/>
            <person name="van Veen J.A."/>
            <person name="Garbeva P."/>
        </authorList>
    </citation>
    <scope>NUCLEOTIDE SEQUENCE [LARGE SCALE GENOMIC DNA]</scope>
    <source>
        <strain evidence="11 12">Ter91</strain>
    </source>
</reference>
<dbReference type="PANTHER" id="PTHR30251:SF2">
    <property type="entry name" value="FIMBRIAL CHAPERONE YADV-RELATED"/>
    <property type="match status" value="1"/>
</dbReference>
<dbReference type="PATRIC" id="fig|279113.9.peg.2952"/>
<comment type="subcellular location">
    <subcellularLocation>
        <location evidence="1 8">Periplasm</location>
    </subcellularLocation>
</comment>
<dbReference type="InterPro" id="IPR001829">
    <property type="entry name" value="Pili_assmbl_chaperone_bac"/>
</dbReference>
<evidence type="ECO:0000313" key="12">
    <source>
        <dbReference type="Proteomes" id="UP000074561"/>
    </source>
</evidence>
<keyword evidence="7" id="KW-0393">Immunoglobulin domain</keyword>
<feature type="domain" description="Pili assembly chaperone C-terminal" evidence="10">
    <location>
        <begin position="80"/>
        <end position="144"/>
    </location>
</feature>
<dbReference type="Gene3D" id="2.60.40.10">
    <property type="entry name" value="Immunoglobulins"/>
    <property type="match status" value="2"/>
</dbReference>
<dbReference type="STRING" id="279113.CPter91_2989"/>
<evidence type="ECO:0000256" key="7">
    <source>
        <dbReference type="ARBA" id="ARBA00023319"/>
    </source>
</evidence>
<keyword evidence="3" id="KW-1029">Fimbrium biogenesis</keyword>
<evidence type="ECO:0000313" key="11">
    <source>
        <dbReference type="EMBL" id="AMP05330.1"/>
    </source>
</evidence>
<dbReference type="PRINTS" id="PR00969">
    <property type="entry name" value="CHAPERONPILI"/>
</dbReference>
<dbReference type="InterPro" id="IPR008962">
    <property type="entry name" value="PapD-like_sf"/>
</dbReference>
<accession>A0A127Q5G3</accession>
<sequence>MRLVYTKEPLATDKETLFWLNVLEVPPKVGNESDSQLRFAFRIRTKLFFRPENLAIKPENAPSKLEWSLVKVGVGYALQVNNPTPYYISFQSVALALADKKFKSDDYTMVEPNGVQQYSLKNTPSALGNGAQVEFSIVDDYGAFVPLTASLKP</sequence>
<comment type="similarity">
    <text evidence="2 8">Belongs to the periplasmic pilus chaperone family.</text>
</comment>
<feature type="domain" description="Pili assembly chaperone N-terminal" evidence="9">
    <location>
        <begin position="1"/>
        <end position="54"/>
    </location>
</feature>
<dbReference type="InterPro" id="IPR016147">
    <property type="entry name" value="Pili_assmbl_chaperone_N"/>
</dbReference>
<dbReference type="InterPro" id="IPR018046">
    <property type="entry name" value="Pili_assmbl_chaperone_CS"/>
</dbReference>
<dbReference type="EMBL" id="CP013234">
    <property type="protein sequence ID" value="AMP05330.1"/>
    <property type="molecule type" value="Genomic_DNA"/>
</dbReference>
<dbReference type="Pfam" id="PF00345">
    <property type="entry name" value="PapD_N"/>
    <property type="match status" value="1"/>
</dbReference>
<dbReference type="GO" id="GO:0071555">
    <property type="term" value="P:cell wall organization"/>
    <property type="evidence" value="ECO:0007669"/>
    <property type="project" value="InterPro"/>
</dbReference>
<dbReference type="PROSITE" id="PS00635">
    <property type="entry name" value="PILI_CHAPERONE"/>
    <property type="match status" value="1"/>
</dbReference>
<dbReference type="Proteomes" id="UP000074561">
    <property type="component" value="Chromosome"/>
</dbReference>
<keyword evidence="5" id="KW-0574">Periplasm</keyword>
<keyword evidence="6 8" id="KW-0143">Chaperone</keyword>
<evidence type="ECO:0000256" key="5">
    <source>
        <dbReference type="ARBA" id="ARBA00022764"/>
    </source>
</evidence>
<evidence type="ECO:0000256" key="6">
    <source>
        <dbReference type="ARBA" id="ARBA00023186"/>
    </source>
</evidence>
<evidence type="ECO:0000256" key="8">
    <source>
        <dbReference type="RuleBase" id="RU003918"/>
    </source>
</evidence>
<name>A0A127Q5G3_9BURK</name>
<evidence type="ECO:0000256" key="2">
    <source>
        <dbReference type="ARBA" id="ARBA00007399"/>
    </source>
</evidence>
<dbReference type="InterPro" id="IPR036316">
    <property type="entry name" value="Pili_assmbl_chap_C_dom_sf"/>
</dbReference>
<dbReference type="KEGG" id="cpra:CPter91_2989"/>
<dbReference type="AlphaFoldDB" id="A0A127Q5G3"/>
<evidence type="ECO:0000256" key="1">
    <source>
        <dbReference type="ARBA" id="ARBA00004418"/>
    </source>
</evidence>
<evidence type="ECO:0000259" key="9">
    <source>
        <dbReference type="Pfam" id="PF00345"/>
    </source>
</evidence>
<dbReference type="InterPro" id="IPR013783">
    <property type="entry name" value="Ig-like_fold"/>
</dbReference>
<dbReference type="InterPro" id="IPR050643">
    <property type="entry name" value="Periplasmic_pilus_chap"/>
</dbReference>
<dbReference type="PANTHER" id="PTHR30251">
    <property type="entry name" value="PILUS ASSEMBLY CHAPERONE"/>
    <property type="match status" value="1"/>
</dbReference>
<organism evidence="11 12">
    <name type="scientific">Collimonas pratensis</name>
    <dbReference type="NCBI Taxonomy" id="279113"/>
    <lineage>
        <taxon>Bacteria</taxon>
        <taxon>Pseudomonadati</taxon>
        <taxon>Pseudomonadota</taxon>
        <taxon>Betaproteobacteria</taxon>
        <taxon>Burkholderiales</taxon>
        <taxon>Oxalobacteraceae</taxon>
        <taxon>Collimonas</taxon>
    </lineage>
</organism>
<gene>
    <name evidence="11" type="ORF">CPter91_2989</name>
</gene>
<dbReference type="SUPFAM" id="SSF49584">
    <property type="entry name" value="Periplasmic chaperone C-domain"/>
    <property type="match status" value="1"/>
</dbReference>
<evidence type="ECO:0000256" key="4">
    <source>
        <dbReference type="ARBA" id="ARBA00022729"/>
    </source>
</evidence>
<keyword evidence="4" id="KW-0732">Signal</keyword>
<dbReference type="SUPFAM" id="SSF49354">
    <property type="entry name" value="PapD-like"/>
    <property type="match status" value="1"/>
</dbReference>
<dbReference type="GO" id="GO:0030288">
    <property type="term" value="C:outer membrane-bounded periplasmic space"/>
    <property type="evidence" value="ECO:0007669"/>
    <property type="project" value="InterPro"/>
</dbReference>